<comment type="caution">
    <text evidence="2">The sequence shown here is derived from an EMBL/GenBank/DDBJ whole genome shotgun (WGS) entry which is preliminary data.</text>
</comment>
<evidence type="ECO:0000256" key="1">
    <source>
        <dbReference type="SAM" id="MobiDB-lite"/>
    </source>
</evidence>
<dbReference type="InterPro" id="IPR050509">
    <property type="entry name" value="CoA-transferase_III"/>
</dbReference>
<dbReference type="InterPro" id="IPR023606">
    <property type="entry name" value="CoA-Trfase_III_dom_1_sf"/>
</dbReference>
<dbReference type="PANTHER" id="PTHR48228:SF5">
    <property type="entry name" value="ALPHA-METHYLACYL-COA RACEMASE"/>
    <property type="match status" value="1"/>
</dbReference>
<dbReference type="EC" id="2.8.3.15" evidence="2"/>
<evidence type="ECO:0000313" key="2">
    <source>
        <dbReference type="EMBL" id="NYD54115.1"/>
    </source>
</evidence>
<dbReference type="Proteomes" id="UP000552045">
    <property type="component" value="Unassembled WGS sequence"/>
</dbReference>
<organism evidence="2 3">
    <name type="scientific">Microbacterium pseudoresistens</name>
    <dbReference type="NCBI Taxonomy" id="640634"/>
    <lineage>
        <taxon>Bacteria</taxon>
        <taxon>Bacillati</taxon>
        <taxon>Actinomycetota</taxon>
        <taxon>Actinomycetes</taxon>
        <taxon>Micrococcales</taxon>
        <taxon>Microbacteriaceae</taxon>
        <taxon>Microbacterium</taxon>
    </lineage>
</organism>
<name>A0A7Y9JM83_9MICO</name>
<dbReference type="Gene3D" id="3.40.50.10540">
    <property type="entry name" value="Crotonobetainyl-coa:carnitine coa-transferase, domain 1"/>
    <property type="match status" value="1"/>
</dbReference>
<gene>
    <name evidence="2" type="ORF">BKA02_001170</name>
</gene>
<feature type="region of interest" description="Disordered" evidence="1">
    <location>
        <begin position="354"/>
        <end position="388"/>
    </location>
</feature>
<keyword evidence="3" id="KW-1185">Reference proteome</keyword>
<dbReference type="AlphaFoldDB" id="A0A7Y9JM83"/>
<dbReference type="EMBL" id="JACCBH010000001">
    <property type="protein sequence ID" value="NYD54115.1"/>
    <property type="molecule type" value="Genomic_DNA"/>
</dbReference>
<sequence length="388" mass="41717">MTSALAGLTVVEIGGSETLYAGKLFADQGADVVLVEPSGGHPSRRRQPLVGTQDAEAQDDVASAAFTYLNGAKRCVELPENDAAARAALQQLIGSADVVLGGGSPARLIGLGVDPDRLSADRLVVTVTPFGWTGPWRDLAADELVLNAMGGMMSLGGYWDGRPLQPPAGLAYASAGLFAAVGAMTHLLDAEVRPGHVDVSVQESVVMGLENAAQFWDLEHTVRGRSGAKDTQVGRGVYACGDGYVYLMLGLSAGSAFWARFLNWLDDWQVEGREALAGECWSERGFIESDAAKRLFRDVVETMLRQHTRRELTEAARRYAVPVAPVNRLEDVFADEQLEARGYFVDVPRSDWRHGPGRAPTAPYRLSRTAASTRYAPQDRQPSTGGSR</sequence>
<evidence type="ECO:0000313" key="3">
    <source>
        <dbReference type="Proteomes" id="UP000552045"/>
    </source>
</evidence>
<dbReference type="PANTHER" id="PTHR48228">
    <property type="entry name" value="SUCCINYL-COA--D-CITRAMALATE COA-TRANSFERASE"/>
    <property type="match status" value="1"/>
</dbReference>
<dbReference type="RefSeq" id="WP_179432173.1">
    <property type="nucleotide sequence ID" value="NZ_BAABLC010000001.1"/>
</dbReference>
<dbReference type="InterPro" id="IPR044855">
    <property type="entry name" value="CoA-Trfase_III_dom3_sf"/>
</dbReference>
<dbReference type="SUPFAM" id="SSF89796">
    <property type="entry name" value="CoA-transferase family III (CaiB/BaiF)"/>
    <property type="match status" value="1"/>
</dbReference>
<proteinExistence type="predicted"/>
<dbReference type="Pfam" id="PF02515">
    <property type="entry name" value="CoA_transf_3"/>
    <property type="match status" value="1"/>
</dbReference>
<reference evidence="2 3" key="1">
    <citation type="submission" date="2020-07" db="EMBL/GenBank/DDBJ databases">
        <title>Sequencing the genomes of 1000 actinobacteria strains.</title>
        <authorList>
            <person name="Klenk H.-P."/>
        </authorList>
    </citation>
    <scope>NUCLEOTIDE SEQUENCE [LARGE SCALE GENOMIC DNA]</scope>
    <source>
        <strain evidence="2 3">DSM 22185</strain>
    </source>
</reference>
<dbReference type="Gene3D" id="3.30.1540.10">
    <property type="entry name" value="formyl-coa transferase, domain 3"/>
    <property type="match status" value="1"/>
</dbReference>
<dbReference type="GO" id="GO:0033877">
    <property type="term" value="F:succinyl-CoA:(R)-benzylsuccinate CoA-transferase activity"/>
    <property type="evidence" value="ECO:0007669"/>
    <property type="project" value="UniProtKB-EC"/>
</dbReference>
<dbReference type="InterPro" id="IPR003673">
    <property type="entry name" value="CoA-Trfase_fam_III"/>
</dbReference>
<protein>
    <submittedName>
        <fullName evidence="2">Benzylsuccinate CoA-transferase BbsE subunit</fullName>
        <ecNumber evidence="2">2.8.3.15</ecNumber>
    </submittedName>
</protein>
<accession>A0A7Y9JM83</accession>
<keyword evidence="2" id="KW-0808">Transferase</keyword>